<dbReference type="EMBL" id="CBTK010000007">
    <property type="protein sequence ID" value="CDH43123.1"/>
    <property type="molecule type" value="Genomic_DNA"/>
</dbReference>
<evidence type="ECO:0000313" key="2">
    <source>
        <dbReference type="Proteomes" id="UP000019184"/>
    </source>
</evidence>
<comment type="caution">
    <text evidence="1">The sequence shown here is derived from an EMBL/GenBank/DDBJ whole genome shotgun (WGS) entry which is preliminary data.</text>
</comment>
<name>A0A7U7G7M9_9GAMM</name>
<reference evidence="1 2" key="1">
    <citation type="journal article" date="2014" name="ISME J.">
        <title>Candidatus Competibacter-lineage genomes retrieved from metagenomes reveal functional metabolic diversity.</title>
        <authorList>
            <person name="McIlroy S.J."/>
            <person name="Albertsen M."/>
            <person name="Andresen E.K."/>
            <person name="Saunders A.M."/>
            <person name="Kristiansen R."/>
            <person name="Stokholm-Bjerregaard M."/>
            <person name="Nielsen K.L."/>
            <person name="Nielsen P.H."/>
        </authorList>
    </citation>
    <scope>NUCLEOTIDE SEQUENCE [LARGE SCALE GENOMIC DNA]</scope>
    <source>
        <strain evidence="1 2">Run_B_J11</strain>
    </source>
</reference>
<dbReference type="Proteomes" id="UP000019184">
    <property type="component" value="Unassembled WGS sequence"/>
</dbReference>
<gene>
    <name evidence="1" type="ORF">BN874_1040001</name>
</gene>
<proteinExistence type="predicted"/>
<keyword evidence="2" id="KW-1185">Reference proteome</keyword>
<evidence type="ECO:0000313" key="1">
    <source>
        <dbReference type="EMBL" id="CDH43123.1"/>
    </source>
</evidence>
<accession>A0A7U7G7M9</accession>
<organism evidence="1 2">
    <name type="scientific">Candidatus Contendobacter odensis Run_B_J11</name>
    <dbReference type="NCBI Taxonomy" id="1400861"/>
    <lineage>
        <taxon>Bacteria</taxon>
        <taxon>Pseudomonadati</taxon>
        <taxon>Pseudomonadota</taxon>
        <taxon>Gammaproteobacteria</taxon>
        <taxon>Candidatus Competibacteraceae</taxon>
        <taxon>Candidatus Contendibacter</taxon>
    </lineage>
</organism>
<protein>
    <submittedName>
        <fullName evidence="1">Uncharacterized protein</fullName>
    </submittedName>
</protein>
<sequence length="61" mass="6612">MLDLDHCLARAVNDAGFGALRQMIEYKAELRGCVLRAVNGMTCRSPSAGWNVSAATQWIAT</sequence>
<dbReference type="AlphaFoldDB" id="A0A7U7G7M9"/>